<accession>E0XX25</accession>
<dbReference type="Pfam" id="PF08530">
    <property type="entry name" value="PepX_C"/>
    <property type="match status" value="1"/>
</dbReference>
<evidence type="ECO:0000259" key="2">
    <source>
        <dbReference type="SMART" id="SM00939"/>
    </source>
</evidence>
<dbReference type="InterPro" id="IPR000383">
    <property type="entry name" value="Xaa-Pro-like_dom"/>
</dbReference>
<dbReference type="SMART" id="SM00939">
    <property type="entry name" value="PepX_C"/>
    <property type="match status" value="1"/>
</dbReference>
<dbReference type="NCBIfam" id="TIGR00976">
    <property type="entry name" value="CocE_NonD"/>
    <property type="match status" value="1"/>
</dbReference>
<feature type="domain" description="Xaa-Pro dipeptidyl-peptidase C-terminal" evidence="2">
    <location>
        <begin position="291"/>
        <end position="548"/>
    </location>
</feature>
<dbReference type="Gene3D" id="3.40.50.1820">
    <property type="entry name" value="alpha/beta hydrolase"/>
    <property type="match status" value="1"/>
</dbReference>
<dbReference type="SUPFAM" id="SSF49785">
    <property type="entry name" value="Galactose-binding domain-like"/>
    <property type="match status" value="1"/>
</dbReference>
<evidence type="ECO:0000313" key="3">
    <source>
        <dbReference type="EMBL" id="ADI18966.1"/>
    </source>
</evidence>
<dbReference type="PANTHER" id="PTHR43056">
    <property type="entry name" value="PEPTIDASE S9 PROLYL OLIGOPEPTIDASE"/>
    <property type="match status" value="1"/>
</dbReference>
<evidence type="ECO:0000256" key="1">
    <source>
        <dbReference type="ARBA" id="ARBA00022801"/>
    </source>
</evidence>
<dbReference type="InterPro" id="IPR008979">
    <property type="entry name" value="Galactose-bd-like_sf"/>
</dbReference>
<dbReference type="InterPro" id="IPR005674">
    <property type="entry name" value="CocE/Ser_esterase"/>
</dbReference>
<dbReference type="GO" id="GO:0008239">
    <property type="term" value="F:dipeptidyl-peptidase activity"/>
    <property type="evidence" value="ECO:0007669"/>
    <property type="project" value="InterPro"/>
</dbReference>
<keyword evidence="1" id="KW-0378">Hydrolase</keyword>
<dbReference type="InterPro" id="IPR029058">
    <property type="entry name" value="AB_hydrolase_fold"/>
</dbReference>
<dbReference type="InterPro" id="IPR050585">
    <property type="entry name" value="Xaa-Pro_dipeptidyl-ppase/CocE"/>
</dbReference>
<organism evidence="3">
    <name type="scientific">uncultured Rhodobacterales bacterium HF0010_10C01</name>
    <dbReference type="NCBI Taxonomy" id="710783"/>
    <lineage>
        <taxon>Bacteria</taxon>
        <taxon>Pseudomonadati</taxon>
        <taxon>Pseudomonadota</taxon>
        <taxon>Alphaproteobacteria</taxon>
        <taxon>Rhodobacterales</taxon>
        <taxon>environmental samples</taxon>
    </lineage>
</organism>
<protein>
    <submittedName>
        <fullName evidence="3">Predicted acyl esterases</fullName>
    </submittedName>
</protein>
<dbReference type="InterPro" id="IPR013736">
    <property type="entry name" value="Xaa-Pro_dipept_C"/>
</dbReference>
<dbReference type="Gene3D" id="1.10.3020.10">
    <property type="entry name" value="alpha-amino acid ester hydrolase ( Helical cap domain)"/>
    <property type="match status" value="1"/>
</dbReference>
<dbReference type="PANTHER" id="PTHR43056:SF10">
    <property type="entry name" value="COCE_NOND FAMILY, PUTATIVE (AFU_ORTHOLOGUE AFUA_7G00600)-RELATED"/>
    <property type="match status" value="1"/>
</dbReference>
<dbReference type="Pfam" id="PF02129">
    <property type="entry name" value="Peptidase_S15"/>
    <property type="match status" value="1"/>
</dbReference>
<name>E0XX25_9RHOB</name>
<reference evidence="3" key="1">
    <citation type="journal article" date="2011" name="Environ. Microbiol.">
        <title>Time-series analyses of Monterey Bay coastal microbial picoplankton using a 'genome proxy' microarray.</title>
        <authorList>
            <person name="Rich V.I."/>
            <person name="Pham V.D."/>
            <person name="Eppley J."/>
            <person name="Shi Y."/>
            <person name="DeLong E.F."/>
        </authorList>
    </citation>
    <scope>NUCLEOTIDE SEQUENCE</scope>
</reference>
<dbReference type="AlphaFoldDB" id="E0XX25"/>
<dbReference type="EMBL" id="GU474905">
    <property type="protein sequence ID" value="ADI18966.1"/>
    <property type="molecule type" value="Genomic_DNA"/>
</dbReference>
<proteinExistence type="predicted"/>
<dbReference type="SUPFAM" id="SSF53474">
    <property type="entry name" value="alpha/beta-Hydrolases"/>
    <property type="match status" value="1"/>
</dbReference>
<sequence length="669" mass="77063">MAEVLTQKKLFKVEEIEHLAIEMPDGIKLSAKVWKPVSKKSERFPVVLEYIPYRKRDGTHVRDALTHPYFCQRGYVCMRVDVRGNGDSEGLLFDEYTETELSDAEHIIDWASKQTWSNGNIGMMGISWGGFNSLQVAFRRPKPLKAIITLCSTVDRYTDDIHYKGGCLLNENLGWGATMLSYSSRPPDPLIVGKKWKKMWLERLKNQPHLSDIWLKHQKRDKYWKHGSVCEDYSKLETPILAIGGWGDAYKNAVPELVENAKAKGIIGPWIHKYPHFATPKPQIGFLQEAVRWWDKWLKEIDNGCEKDPDYRVYVMKGEPPKSSYNFRDGYWIKEDVWPSKASKNKKFFLSSNNVLSLSKRKNKSHLGVIDSPQHCGLKGGEYCAIWLGPELPGDQRSDDAFSLCFDTQALHLEEDIIGSPELIVTLEATSPNAQIAVRLCDVYPDGKSSRITYGILNLRFRETFESPKNIPLAKDFTVKITLDHIAYKLPKGNKLRLSLANAYWPLVWPVYNPAKLVVKEGYLSLPLRQRKKSDEWAFPKAVASKPWRGKEIRKPHNKRQILFDEATEEVSLDIEDDFGSYMDLGNKLVISSSAREKWSIHPNDPLSAKGETHWTEERSREGWSIRTDTFSSMTSDKSYFYLKARVEAYEKERLIFKKKMESKVKRIL</sequence>
<dbReference type="Gene3D" id="2.60.120.260">
    <property type="entry name" value="Galactose-binding domain-like"/>
    <property type="match status" value="1"/>
</dbReference>